<evidence type="ECO:0000313" key="2">
    <source>
        <dbReference type="Proteomes" id="UP000789366"/>
    </source>
</evidence>
<sequence>VRVEHFQNIPNHTHPIEDSDLIKMTKIIQQIELAQKNNLSMLAQNLTQKDVANIQQKEQKLQNVNYFGNNTLENELQCAFDFLSTKTYQVRYFQAEDICNTCQGQNKVIKQQKKIQNQDEKPDSESIIELGNFDEHLMQIFDSYKCRNNNQENNNSSKFEFFCTVNISTLEENSKEQADYIIDIISKIDDYM</sequence>
<reference evidence="1" key="1">
    <citation type="submission" date="2021-06" db="EMBL/GenBank/DDBJ databases">
        <authorList>
            <person name="Kallberg Y."/>
            <person name="Tangrot J."/>
            <person name="Rosling A."/>
        </authorList>
    </citation>
    <scope>NUCLEOTIDE SEQUENCE</scope>
    <source>
        <strain evidence="1">28 12/20/2015</strain>
    </source>
</reference>
<accession>A0ACA9L5T5</accession>
<evidence type="ECO:0000313" key="1">
    <source>
        <dbReference type="EMBL" id="CAG8512576.1"/>
    </source>
</evidence>
<protein>
    <submittedName>
        <fullName evidence="1">3185_t:CDS:1</fullName>
    </submittedName>
</protein>
<proteinExistence type="predicted"/>
<feature type="non-terminal residue" evidence="1">
    <location>
        <position position="1"/>
    </location>
</feature>
<comment type="caution">
    <text evidence="1">The sequence shown here is derived from an EMBL/GenBank/DDBJ whole genome shotgun (WGS) entry which is preliminary data.</text>
</comment>
<dbReference type="Proteomes" id="UP000789366">
    <property type="component" value="Unassembled WGS sequence"/>
</dbReference>
<organism evidence="1 2">
    <name type="scientific">Cetraspora pellucida</name>
    <dbReference type="NCBI Taxonomy" id="1433469"/>
    <lineage>
        <taxon>Eukaryota</taxon>
        <taxon>Fungi</taxon>
        <taxon>Fungi incertae sedis</taxon>
        <taxon>Mucoromycota</taxon>
        <taxon>Glomeromycotina</taxon>
        <taxon>Glomeromycetes</taxon>
        <taxon>Diversisporales</taxon>
        <taxon>Gigasporaceae</taxon>
        <taxon>Cetraspora</taxon>
    </lineage>
</organism>
<keyword evidence="2" id="KW-1185">Reference proteome</keyword>
<gene>
    <name evidence="1" type="ORF">SPELUC_LOCUS3546</name>
</gene>
<dbReference type="EMBL" id="CAJVPW010002751">
    <property type="protein sequence ID" value="CAG8512576.1"/>
    <property type="molecule type" value="Genomic_DNA"/>
</dbReference>
<name>A0ACA9L5T5_9GLOM</name>